<protein>
    <submittedName>
        <fullName evidence="2">Uncharacterized protein</fullName>
    </submittedName>
</protein>
<dbReference type="Proteomes" id="UP001281003">
    <property type="component" value="Unassembled WGS sequence"/>
</dbReference>
<feature type="compositionally biased region" description="Pro residues" evidence="1">
    <location>
        <begin position="231"/>
        <end position="243"/>
    </location>
</feature>
<feature type="compositionally biased region" description="Low complexity" evidence="1">
    <location>
        <begin position="353"/>
        <end position="362"/>
    </location>
</feature>
<dbReference type="AlphaFoldDB" id="A0AAE0PE36"/>
<feature type="compositionally biased region" description="Basic and acidic residues" evidence="1">
    <location>
        <begin position="304"/>
        <end position="320"/>
    </location>
</feature>
<feature type="region of interest" description="Disordered" evidence="1">
    <location>
        <begin position="18"/>
        <end position="412"/>
    </location>
</feature>
<name>A0AAE0PE36_SORBR</name>
<organism evidence="2 3">
    <name type="scientific">Sordaria brevicollis</name>
    <dbReference type="NCBI Taxonomy" id="83679"/>
    <lineage>
        <taxon>Eukaryota</taxon>
        <taxon>Fungi</taxon>
        <taxon>Dikarya</taxon>
        <taxon>Ascomycota</taxon>
        <taxon>Pezizomycotina</taxon>
        <taxon>Sordariomycetes</taxon>
        <taxon>Sordariomycetidae</taxon>
        <taxon>Sordariales</taxon>
        <taxon>Sordariaceae</taxon>
        <taxon>Sordaria</taxon>
    </lineage>
</organism>
<feature type="compositionally biased region" description="Low complexity" evidence="1">
    <location>
        <begin position="141"/>
        <end position="161"/>
    </location>
</feature>
<evidence type="ECO:0000313" key="2">
    <source>
        <dbReference type="EMBL" id="KAK3398268.1"/>
    </source>
</evidence>
<feature type="compositionally biased region" description="Basic and acidic residues" evidence="1">
    <location>
        <begin position="370"/>
        <end position="380"/>
    </location>
</feature>
<reference evidence="2" key="2">
    <citation type="submission" date="2023-07" db="EMBL/GenBank/DDBJ databases">
        <authorList>
            <consortium name="Lawrence Berkeley National Laboratory"/>
            <person name="Haridas S."/>
            <person name="Hensen N."/>
            <person name="Bonometti L."/>
            <person name="Westerberg I."/>
            <person name="Brannstrom I.O."/>
            <person name="Guillou S."/>
            <person name="Cros-Aarteil S."/>
            <person name="Calhoun S."/>
            <person name="Kuo A."/>
            <person name="Mondo S."/>
            <person name="Pangilinan J."/>
            <person name="Riley R."/>
            <person name="LaButti K."/>
            <person name="Andreopoulos B."/>
            <person name="Lipzen A."/>
            <person name="Chen C."/>
            <person name="Yanf M."/>
            <person name="Daum C."/>
            <person name="Ng V."/>
            <person name="Clum A."/>
            <person name="Steindorff A."/>
            <person name="Ohm R."/>
            <person name="Martin F."/>
            <person name="Silar P."/>
            <person name="Natvig D."/>
            <person name="Lalanne C."/>
            <person name="Gautier V."/>
            <person name="Ament-velasquez S.L."/>
            <person name="Kruys A."/>
            <person name="Hutchinson M.I."/>
            <person name="Powell A.J."/>
            <person name="Barry K."/>
            <person name="Miller A.N."/>
            <person name="Grigoriev I.V."/>
            <person name="Debuchy R."/>
            <person name="Gladieux P."/>
            <person name="Thoren M.H."/>
            <person name="Johannesson H."/>
        </authorList>
    </citation>
    <scope>NUCLEOTIDE SEQUENCE</scope>
    <source>
        <strain evidence="2">FGSC 1904</strain>
    </source>
</reference>
<dbReference type="PANTHER" id="PTHR36812:SF9">
    <property type="entry name" value="MYB-LIKE PROTEIN X ISOFORM X1"/>
    <property type="match status" value="1"/>
</dbReference>
<feature type="region of interest" description="Disordered" evidence="1">
    <location>
        <begin position="463"/>
        <end position="530"/>
    </location>
</feature>
<feature type="compositionally biased region" description="Basic and acidic residues" evidence="1">
    <location>
        <begin position="336"/>
        <end position="350"/>
    </location>
</feature>
<dbReference type="EMBL" id="JAUTDP010000006">
    <property type="protein sequence ID" value="KAK3398268.1"/>
    <property type="molecule type" value="Genomic_DNA"/>
</dbReference>
<feature type="compositionally biased region" description="Low complexity" evidence="1">
    <location>
        <begin position="70"/>
        <end position="111"/>
    </location>
</feature>
<sequence length="899" mass="99977">MPPKLTARQQALAEAKAIKAAEEQAKQEAEAQRKAEAAAKRADAAAKRAAKKAEQEAENDADDEEDEGQGPATPKGKGKGKAAATKKTPATGKKGKAAATPAKGKKGAAAAKKGKNAADDGVDEDGDDDDDDDDDDDGDQPAATPTKGKGKGKAAATPQKRASPKKAAPKKNAAAQKAGPARGKKRNAAEMEQDDDEDEANNNNDDPEEDEDNEGQQQRPAKRARIDPGPGSDPGPQANPQPPHFGNNAIAKSAQPNPRKRLEGSAFEIARKSASPPRPRNRDPPSGERDPNLPSSQTSSIVRARREQSEIRRMGEEAQARWRQRQKRRGQYVSEVEVRNGIEEPARRQVDFNNNDEQQQDNVGGGGEDEERREQERQEEERQEEERQEDERQEEERQEEERQGQERRERFNALGEDLAGAVARALRQLGRPGFRRGIEALAVPGALQVLEGLGILRAPAPGGAAPGGADPGAAVPGAAGGEEGAAAAGGGSDPNPDPDSSDDSSVSSDDSDVSENFYQQRPNIQNQGGLVRLRTRLTQLRANYNDRLQHARDHNLRYTQGIFTRAMAHPYGDPTAPEDLKRDFAHLKYLVQKLVSMIPLDAAKMADLTVDSDQIRGEFEQLATFWRKYWMPERPVFARWLLEALIWRRLHRFFFNRQESEYFAFGHGREMLAELWVTSLTACVGDEFPESVSELCELRARLATFLKAIYEQESQTRVVRAFEHVFCRGVLDFLRENVDADGLEEGRYLNEERAERELEMQDLAVQIIDHANDFNSRMLRSSGNWALIYRDPRDHYDDLRSDHFEADKMHARNLGDEYVVRENPTGDLGDIQYDDEGGQVVLFITPGLWDFTEWARIEINFVVPHVRPEVSLRRQYIALEKEEKGQKSKKKKKGKARAA</sequence>
<proteinExistence type="predicted"/>
<feature type="compositionally biased region" description="Acidic residues" evidence="1">
    <location>
        <begin position="381"/>
        <end position="398"/>
    </location>
</feature>
<feature type="compositionally biased region" description="Gly residues" evidence="1">
    <location>
        <begin position="478"/>
        <end position="492"/>
    </location>
</feature>
<feature type="compositionally biased region" description="Acidic residues" evidence="1">
    <location>
        <begin position="120"/>
        <end position="139"/>
    </location>
</feature>
<reference evidence="2" key="1">
    <citation type="journal article" date="2023" name="Mol. Phylogenet. Evol.">
        <title>Genome-scale phylogeny and comparative genomics of the fungal order Sordariales.</title>
        <authorList>
            <person name="Hensen N."/>
            <person name="Bonometti L."/>
            <person name="Westerberg I."/>
            <person name="Brannstrom I.O."/>
            <person name="Guillou S."/>
            <person name="Cros-Aarteil S."/>
            <person name="Calhoun S."/>
            <person name="Haridas S."/>
            <person name="Kuo A."/>
            <person name="Mondo S."/>
            <person name="Pangilinan J."/>
            <person name="Riley R."/>
            <person name="LaButti K."/>
            <person name="Andreopoulos B."/>
            <person name="Lipzen A."/>
            <person name="Chen C."/>
            <person name="Yan M."/>
            <person name="Daum C."/>
            <person name="Ng V."/>
            <person name="Clum A."/>
            <person name="Steindorff A."/>
            <person name="Ohm R.A."/>
            <person name="Martin F."/>
            <person name="Silar P."/>
            <person name="Natvig D.O."/>
            <person name="Lalanne C."/>
            <person name="Gautier V."/>
            <person name="Ament-Velasquez S.L."/>
            <person name="Kruys A."/>
            <person name="Hutchinson M.I."/>
            <person name="Powell A.J."/>
            <person name="Barry K."/>
            <person name="Miller A.N."/>
            <person name="Grigoriev I.V."/>
            <person name="Debuchy R."/>
            <person name="Gladieux P."/>
            <person name="Hiltunen Thoren M."/>
            <person name="Johannesson H."/>
        </authorList>
    </citation>
    <scope>NUCLEOTIDE SEQUENCE</scope>
    <source>
        <strain evidence="2">FGSC 1904</strain>
    </source>
</reference>
<feature type="compositionally biased region" description="Basic and acidic residues" evidence="1">
    <location>
        <begin position="399"/>
        <end position="411"/>
    </location>
</feature>
<feature type="compositionally biased region" description="Acidic residues" evidence="1">
    <location>
        <begin position="56"/>
        <end position="68"/>
    </location>
</feature>
<evidence type="ECO:0000256" key="1">
    <source>
        <dbReference type="SAM" id="MobiDB-lite"/>
    </source>
</evidence>
<feature type="compositionally biased region" description="Low complexity" evidence="1">
    <location>
        <begin position="170"/>
        <end position="181"/>
    </location>
</feature>
<comment type="caution">
    <text evidence="2">The sequence shown here is derived from an EMBL/GenBank/DDBJ whole genome shotgun (WGS) entry which is preliminary data.</text>
</comment>
<accession>A0AAE0PE36</accession>
<feature type="compositionally biased region" description="Polar residues" evidence="1">
    <location>
        <begin position="516"/>
        <end position="526"/>
    </location>
</feature>
<gene>
    <name evidence="2" type="ORF">B0T20DRAFT_203753</name>
</gene>
<evidence type="ECO:0000313" key="3">
    <source>
        <dbReference type="Proteomes" id="UP001281003"/>
    </source>
</evidence>
<keyword evidence="3" id="KW-1185">Reference proteome</keyword>
<feature type="compositionally biased region" description="Acidic residues" evidence="1">
    <location>
        <begin position="191"/>
        <end position="214"/>
    </location>
</feature>
<feature type="compositionally biased region" description="Basic and acidic residues" evidence="1">
    <location>
        <begin position="280"/>
        <end position="291"/>
    </location>
</feature>
<dbReference type="PANTHER" id="PTHR36812">
    <property type="entry name" value="NEUROFILAMENT TRIPLET M PROTEIN-LIKE PROTEIN"/>
    <property type="match status" value="1"/>
</dbReference>
<feature type="compositionally biased region" description="Basic and acidic residues" evidence="1">
    <location>
        <begin position="18"/>
        <end position="55"/>
    </location>
</feature>